<evidence type="ECO:0000313" key="4">
    <source>
        <dbReference type="EMBL" id="NGZ85870.1"/>
    </source>
</evidence>
<dbReference type="Pfam" id="PF07589">
    <property type="entry name" value="PEP-CTERM"/>
    <property type="match status" value="1"/>
</dbReference>
<name>A0ABX0FMN1_9BURK</name>
<dbReference type="InterPro" id="IPR026588">
    <property type="entry name" value="Choice_anch_A"/>
</dbReference>
<organism evidence="4 5">
    <name type="scientific">Duganella aceris</name>
    <dbReference type="NCBI Taxonomy" id="2703883"/>
    <lineage>
        <taxon>Bacteria</taxon>
        <taxon>Pseudomonadati</taxon>
        <taxon>Pseudomonadota</taxon>
        <taxon>Betaproteobacteria</taxon>
        <taxon>Burkholderiales</taxon>
        <taxon>Oxalobacteraceae</taxon>
        <taxon>Telluria group</taxon>
        <taxon>Duganella</taxon>
    </lineage>
</organism>
<keyword evidence="5" id="KW-1185">Reference proteome</keyword>
<sequence>MMIHRFALTTLAAAAMLSGSVHAATTPLTGLEVLQQFSQVTLGSATSTTETIGRAWIGGTVAGGQYAMSSSLPASSYAGLTVIGSASGFRGGYNGVNIGGSASNGDVQHSVGASFVGGNSANTNYQNPTYITGTITNGNLNGGGHVGLLGDSASHVNGSGLSSASQTLIATNTEAATSTNFATVLGGLSTDLSKLQGNSSVEFNSQGVVFNAVSNNGVAVFDLTALAHPGGSDLTQLDDLVFAASSITFNLNGATSVIINTDNTSISTAANFKDPTVVGSSLIWNMYKAGSVSIGTEWGGSVLAIGASFTNGNSIDGGVYSASITQRGEIHQYNYSGAIPTAVPEADTYAMLLAGLGLMGFIARRRKQAAAR</sequence>
<comment type="caution">
    <text evidence="4">The sequence shown here is derived from an EMBL/GenBank/DDBJ whole genome shotgun (WGS) entry which is preliminary data.</text>
</comment>
<evidence type="ECO:0000256" key="1">
    <source>
        <dbReference type="SAM" id="SignalP"/>
    </source>
</evidence>
<feature type="chain" id="PRO_5045145771" evidence="1">
    <location>
        <begin position="24"/>
        <end position="372"/>
    </location>
</feature>
<accession>A0ABX0FMN1</accession>
<dbReference type="EMBL" id="JAADJT010000007">
    <property type="protein sequence ID" value="NGZ85870.1"/>
    <property type="molecule type" value="Genomic_DNA"/>
</dbReference>
<evidence type="ECO:0000259" key="3">
    <source>
        <dbReference type="Pfam" id="PF20597"/>
    </source>
</evidence>
<dbReference type="Proteomes" id="UP000666369">
    <property type="component" value="Unassembled WGS sequence"/>
</dbReference>
<gene>
    <name evidence="4" type="ORF">GW587_16615</name>
</gene>
<dbReference type="InterPro" id="IPR013424">
    <property type="entry name" value="Ice-binding_C"/>
</dbReference>
<protein>
    <submittedName>
        <fullName evidence="4">PEP-CTERM sorting domain-containing protein</fullName>
    </submittedName>
</protein>
<dbReference type="RefSeq" id="WP_166105279.1">
    <property type="nucleotide sequence ID" value="NZ_JAADJT010000007.1"/>
</dbReference>
<feature type="domain" description="Ice-binding protein C-terminal" evidence="2">
    <location>
        <begin position="342"/>
        <end position="366"/>
    </location>
</feature>
<feature type="signal peptide" evidence="1">
    <location>
        <begin position="1"/>
        <end position="23"/>
    </location>
</feature>
<reference evidence="4 5" key="1">
    <citation type="submission" date="2020-01" db="EMBL/GenBank/DDBJ databases">
        <authorList>
            <person name="Lee S.D."/>
        </authorList>
    </citation>
    <scope>NUCLEOTIDE SEQUENCE [LARGE SCALE GENOMIC DNA]</scope>
    <source>
        <strain evidence="4 5">SAP-35</strain>
    </source>
</reference>
<feature type="domain" description="Choice-of-anchor A" evidence="3">
    <location>
        <begin position="31"/>
        <end position="331"/>
    </location>
</feature>
<evidence type="ECO:0000313" key="5">
    <source>
        <dbReference type="Proteomes" id="UP000666369"/>
    </source>
</evidence>
<evidence type="ECO:0000259" key="2">
    <source>
        <dbReference type="Pfam" id="PF07589"/>
    </source>
</evidence>
<proteinExistence type="predicted"/>
<keyword evidence="1" id="KW-0732">Signal</keyword>
<reference evidence="5" key="2">
    <citation type="submission" date="2023-07" db="EMBL/GenBank/DDBJ databases">
        <title>Duganella aceri sp. nov., isolated from tree sap.</title>
        <authorList>
            <person name="Kim I.S."/>
        </authorList>
    </citation>
    <scope>NUCLEOTIDE SEQUENCE [LARGE SCALE GENOMIC DNA]</scope>
    <source>
        <strain evidence="5">SAP-35</strain>
    </source>
</reference>
<dbReference type="Pfam" id="PF20597">
    <property type="entry name" value="pAdhesive_15"/>
    <property type="match status" value="1"/>
</dbReference>